<dbReference type="PANTHER" id="PTHR16557:SF2">
    <property type="entry name" value="NUCLEIC ACID DIOXYGENASE ALKBH1"/>
    <property type="match status" value="1"/>
</dbReference>
<dbReference type="EC" id="1.14.11.53" evidence="2"/>
<dbReference type="Gene3D" id="2.60.120.590">
    <property type="entry name" value="Alpha-ketoglutarate-dependent dioxygenase AlkB-like"/>
    <property type="match status" value="1"/>
</dbReference>
<feature type="binding site" evidence="9">
    <location>
        <position position="209"/>
    </location>
    <ligand>
        <name>Fe cation</name>
        <dbReference type="ChEBI" id="CHEBI:24875"/>
        <note>catalytic</note>
    </ligand>
</feature>
<dbReference type="InterPro" id="IPR027450">
    <property type="entry name" value="AlkB-like"/>
</dbReference>
<dbReference type="STRING" id="675120.N1PZB1"/>
<dbReference type="InterPro" id="IPR037151">
    <property type="entry name" value="AlkB-like_sf"/>
</dbReference>
<dbReference type="InterPro" id="IPR005123">
    <property type="entry name" value="Oxoglu/Fe-dep_dioxygenase_dom"/>
</dbReference>
<accession>N1PZB1</accession>
<evidence type="ECO:0000256" key="7">
    <source>
        <dbReference type="ARBA" id="ARBA00023026"/>
    </source>
</evidence>
<dbReference type="HOGENOM" id="CLU_029471_0_0_1"/>
<dbReference type="GO" id="GO:0005634">
    <property type="term" value="C:nucleus"/>
    <property type="evidence" value="ECO:0007669"/>
    <property type="project" value="EnsemblFungi"/>
</dbReference>
<keyword evidence="12" id="KW-1185">Reference proteome</keyword>
<dbReference type="OrthoDB" id="6614653at2759"/>
<keyword evidence="3 9" id="KW-0479">Metal-binding</keyword>
<keyword evidence="7" id="KW-0843">Virulence</keyword>
<gene>
    <name evidence="11" type="ORF">DOTSEDRAFT_118289</name>
</gene>
<evidence type="ECO:0000256" key="5">
    <source>
        <dbReference type="ARBA" id="ARBA00023002"/>
    </source>
</evidence>
<reference evidence="11 12" key="2">
    <citation type="journal article" date="2012" name="PLoS Pathog.">
        <title>Diverse lifestyles and strategies of plant pathogenesis encoded in the genomes of eighteen Dothideomycetes fungi.</title>
        <authorList>
            <person name="Ohm R.A."/>
            <person name="Feau N."/>
            <person name="Henrissat B."/>
            <person name="Schoch C.L."/>
            <person name="Horwitz B.A."/>
            <person name="Barry K.W."/>
            <person name="Condon B.J."/>
            <person name="Copeland A.C."/>
            <person name="Dhillon B."/>
            <person name="Glaser F."/>
            <person name="Hesse C.N."/>
            <person name="Kosti I."/>
            <person name="LaButti K."/>
            <person name="Lindquist E.A."/>
            <person name="Lucas S."/>
            <person name="Salamov A.A."/>
            <person name="Bradshaw R.E."/>
            <person name="Ciuffetti L."/>
            <person name="Hamelin R.C."/>
            <person name="Kema G.H.J."/>
            <person name="Lawrence C."/>
            <person name="Scott J.A."/>
            <person name="Spatafora J.W."/>
            <person name="Turgeon B.G."/>
            <person name="de Wit P.J.G.M."/>
            <person name="Zhong S."/>
            <person name="Goodwin S.B."/>
            <person name="Grigoriev I.V."/>
        </authorList>
    </citation>
    <scope>NUCLEOTIDE SEQUENCE [LARGE SCALE GENOMIC DNA]</scope>
    <source>
        <strain evidence="12">NZE10 / CBS 128990</strain>
    </source>
</reference>
<dbReference type="GO" id="GO:0046872">
    <property type="term" value="F:metal ion binding"/>
    <property type="evidence" value="ECO:0007669"/>
    <property type="project" value="UniProtKB-KW"/>
</dbReference>
<dbReference type="EMBL" id="KB446535">
    <property type="protein sequence ID" value="EME48343.1"/>
    <property type="molecule type" value="Genomic_DNA"/>
</dbReference>
<evidence type="ECO:0000256" key="4">
    <source>
        <dbReference type="ARBA" id="ARBA00022964"/>
    </source>
</evidence>
<dbReference type="eggNOG" id="KOG2731">
    <property type="taxonomic scope" value="Eukaryota"/>
</dbReference>
<comment type="catalytic activity">
    <reaction evidence="8">
        <text>an N(6)-methyladenosine in mRNA + 2-oxoglutarate + O2 = an adenosine in mRNA + formaldehyde + succinate + CO2</text>
        <dbReference type="Rhea" id="RHEA:49520"/>
        <dbReference type="Rhea" id="RHEA-COMP:12414"/>
        <dbReference type="Rhea" id="RHEA-COMP:12417"/>
        <dbReference type="ChEBI" id="CHEBI:15379"/>
        <dbReference type="ChEBI" id="CHEBI:16526"/>
        <dbReference type="ChEBI" id="CHEBI:16810"/>
        <dbReference type="ChEBI" id="CHEBI:16842"/>
        <dbReference type="ChEBI" id="CHEBI:30031"/>
        <dbReference type="ChEBI" id="CHEBI:74411"/>
        <dbReference type="ChEBI" id="CHEBI:74449"/>
        <dbReference type="EC" id="1.14.11.53"/>
    </reaction>
    <physiologicalReaction direction="left-to-right" evidence="8">
        <dbReference type="Rhea" id="RHEA:49521"/>
    </physiologicalReaction>
</comment>
<evidence type="ECO:0000313" key="11">
    <source>
        <dbReference type="EMBL" id="EME48343.1"/>
    </source>
</evidence>
<evidence type="ECO:0000313" key="12">
    <source>
        <dbReference type="Proteomes" id="UP000016933"/>
    </source>
</evidence>
<evidence type="ECO:0000256" key="2">
    <source>
        <dbReference type="ARBA" id="ARBA00012931"/>
    </source>
</evidence>
<evidence type="ECO:0000256" key="8">
    <source>
        <dbReference type="ARBA" id="ARBA00047565"/>
    </source>
</evidence>
<organism evidence="11 12">
    <name type="scientific">Dothistroma septosporum (strain NZE10 / CBS 128990)</name>
    <name type="common">Red band needle blight fungus</name>
    <name type="synonym">Mycosphaerella pini</name>
    <dbReference type="NCBI Taxonomy" id="675120"/>
    <lineage>
        <taxon>Eukaryota</taxon>
        <taxon>Fungi</taxon>
        <taxon>Dikarya</taxon>
        <taxon>Ascomycota</taxon>
        <taxon>Pezizomycotina</taxon>
        <taxon>Dothideomycetes</taxon>
        <taxon>Dothideomycetidae</taxon>
        <taxon>Mycosphaerellales</taxon>
        <taxon>Mycosphaerellaceae</taxon>
        <taxon>Dothistroma</taxon>
    </lineage>
</organism>
<comment type="similarity">
    <text evidence="1">Belongs to the alkB family.</text>
</comment>
<dbReference type="FunFam" id="2.60.120.590:FF:000014">
    <property type="entry name" value="Oxidoreductase, 2OG-Fe(II) oxygenase family family"/>
    <property type="match status" value="1"/>
</dbReference>
<dbReference type="GO" id="GO:1990931">
    <property type="term" value="F:mRNA N6-methyladenosine dioxygenase activity"/>
    <property type="evidence" value="ECO:0007669"/>
    <property type="project" value="UniProtKB-EC"/>
</dbReference>
<comment type="cofactor">
    <cofactor evidence="9">
        <name>Fe(2+)</name>
        <dbReference type="ChEBI" id="CHEBI:29033"/>
    </cofactor>
    <text evidence="9">Binds 1 Fe(2+) ion per subunit.</text>
</comment>
<keyword evidence="5" id="KW-0560">Oxidoreductase</keyword>
<dbReference type="AlphaFoldDB" id="N1PZB1"/>
<evidence type="ECO:0000256" key="1">
    <source>
        <dbReference type="ARBA" id="ARBA00007879"/>
    </source>
</evidence>
<proteinExistence type="inferred from homology"/>
<evidence type="ECO:0000256" key="6">
    <source>
        <dbReference type="ARBA" id="ARBA00023004"/>
    </source>
</evidence>
<feature type="domain" description="Fe2OG dioxygenase" evidence="10">
    <location>
        <begin position="191"/>
        <end position="314"/>
    </location>
</feature>
<dbReference type="GO" id="GO:0005737">
    <property type="term" value="C:cytoplasm"/>
    <property type="evidence" value="ECO:0007669"/>
    <property type="project" value="EnsemblFungi"/>
</dbReference>
<sequence length="315" mass="35548">MAGHLDAHAKPPAKLREVYKDFHKLKASSLDKSPDLIQFDNAGETTNNRLKVTICMLPFPSINLNQVGLLIYPRLLSPSVQLLLLGRLLHRDLSNPQHQTNVHMHYRMPYPPSEKDENASFFHDAAGDLCWSPKDPDIHKAFDIKQFLNKKLRWTTLGGQYDWTNKIYPEGAPPAFPQDIKRLVEDVFPMKAEAAIVNLYSPGDTLSLHRDVSEECNRPLISISLGCDAIFICGLEPKGGGAPRVATIRLRSGDAVLMSGESRYAWHGVPQVVPDTCPTWMQDWPATSDVGQDFEHWRGWMKGKRVNLNVRQMFA</sequence>
<dbReference type="InterPro" id="IPR004574">
    <property type="entry name" value="Alkb"/>
</dbReference>
<feature type="binding site" evidence="9">
    <location>
        <position position="211"/>
    </location>
    <ligand>
        <name>Fe cation</name>
        <dbReference type="ChEBI" id="CHEBI:24875"/>
        <note>catalytic</note>
    </ligand>
</feature>
<evidence type="ECO:0000259" key="10">
    <source>
        <dbReference type="PROSITE" id="PS51471"/>
    </source>
</evidence>
<dbReference type="PROSITE" id="PS51471">
    <property type="entry name" value="FE2OG_OXY"/>
    <property type="match status" value="1"/>
</dbReference>
<dbReference type="OMA" id="CEVIRLR"/>
<protein>
    <recommendedName>
        <fullName evidence="2">mRNA N(6)-methyladenine demethylase</fullName>
        <ecNumber evidence="2">1.14.11.53</ecNumber>
    </recommendedName>
</protein>
<dbReference type="Proteomes" id="UP000016933">
    <property type="component" value="Unassembled WGS sequence"/>
</dbReference>
<name>N1PZB1_DOTSN</name>
<keyword evidence="4" id="KW-0223">Dioxygenase</keyword>
<dbReference type="SUPFAM" id="SSF51197">
    <property type="entry name" value="Clavaminate synthase-like"/>
    <property type="match status" value="1"/>
</dbReference>
<dbReference type="PANTHER" id="PTHR16557">
    <property type="entry name" value="ALKYLATED DNA REPAIR PROTEIN ALKB-RELATED"/>
    <property type="match status" value="1"/>
</dbReference>
<dbReference type="Pfam" id="PF13532">
    <property type="entry name" value="2OG-FeII_Oxy_2"/>
    <property type="match status" value="1"/>
</dbReference>
<evidence type="ECO:0000256" key="3">
    <source>
        <dbReference type="ARBA" id="ARBA00022723"/>
    </source>
</evidence>
<evidence type="ECO:0000256" key="9">
    <source>
        <dbReference type="PIRSR" id="PIRSR604574-2"/>
    </source>
</evidence>
<feature type="binding site" evidence="9">
    <location>
        <position position="267"/>
    </location>
    <ligand>
        <name>Fe cation</name>
        <dbReference type="ChEBI" id="CHEBI:24875"/>
        <note>catalytic</note>
    </ligand>
</feature>
<reference evidence="12" key="1">
    <citation type="journal article" date="2012" name="PLoS Genet.">
        <title>The genomes of the fungal plant pathogens Cladosporium fulvum and Dothistroma septosporum reveal adaptation to different hosts and lifestyles but also signatures of common ancestry.</title>
        <authorList>
            <person name="de Wit P.J.G.M."/>
            <person name="van der Burgt A."/>
            <person name="Oekmen B."/>
            <person name="Stergiopoulos I."/>
            <person name="Abd-Elsalam K.A."/>
            <person name="Aerts A.L."/>
            <person name="Bahkali A.H."/>
            <person name="Beenen H.G."/>
            <person name="Chettri P."/>
            <person name="Cox M.P."/>
            <person name="Datema E."/>
            <person name="de Vries R.P."/>
            <person name="Dhillon B."/>
            <person name="Ganley A.R."/>
            <person name="Griffiths S.A."/>
            <person name="Guo Y."/>
            <person name="Hamelin R.C."/>
            <person name="Henrissat B."/>
            <person name="Kabir M.S."/>
            <person name="Jashni M.K."/>
            <person name="Kema G."/>
            <person name="Klaubauf S."/>
            <person name="Lapidus A."/>
            <person name="Levasseur A."/>
            <person name="Lindquist E."/>
            <person name="Mehrabi R."/>
            <person name="Ohm R.A."/>
            <person name="Owen T.J."/>
            <person name="Salamov A."/>
            <person name="Schwelm A."/>
            <person name="Schijlen E."/>
            <person name="Sun H."/>
            <person name="van den Burg H.A."/>
            <person name="van Ham R.C.H.J."/>
            <person name="Zhang S."/>
            <person name="Goodwin S.B."/>
            <person name="Grigoriev I.V."/>
            <person name="Collemare J."/>
            <person name="Bradshaw R.E."/>
        </authorList>
    </citation>
    <scope>NUCLEOTIDE SEQUENCE [LARGE SCALE GENOMIC DNA]</scope>
    <source>
        <strain evidence="12">NZE10 / CBS 128990</strain>
    </source>
</reference>
<keyword evidence="6 9" id="KW-0408">Iron</keyword>